<dbReference type="PANTHER" id="PTHR38788">
    <property type="entry name" value="CLR5 DOMAIN-CONTAINING PROTEIN"/>
    <property type="match status" value="1"/>
</dbReference>
<reference evidence="3 4" key="1">
    <citation type="submission" date="2023-08" db="EMBL/GenBank/DDBJ databases">
        <title>Black Yeasts Isolated from many extreme environments.</title>
        <authorList>
            <person name="Coleine C."/>
            <person name="Stajich J.E."/>
            <person name="Selbmann L."/>
        </authorList>
    </citation>
    <scope>NUCLEOTIDE SEQUENCE [LARGE SCALE GENOMIC DNA]</scope>
    <source>
        <strain evidence="3 4">CCFEE 5910</strain>
    </source>
</reference>
<feature type="region of interest" description="Disordered" evidence="1">
    <location>
        <begin position="90"/>
        <end position="158"/>
    </location>
</feature>
<dbReference type="PANTHER" id="PTHR38788:SF3">
    <property type="entry name" value="CLR5 DOMAIN-CONTAINING PROTEIN"/>
    <property type="match status" value="1"/>
</dbReference>
<evidence type="ECO:0000256" key="1">
    <source>
        <dbReference type="SAM" id="MobiDB-lite"/>
    </source>
</evidence>
<organism evidence="3 4">
    <name type="scientific">Lithohypha guttulata</name>
    <dbReference type="NCBI Taxonomy" id="1690604"/>
    <lineage>
        <taxon>Eukaryota</taxon>
        <taxon>Fungi</taxon>
        <taxon>Dikarya</taxon>
        <taxon>Ascomycota</taxon>
        <taxon>Pezizomycotina</taxon>
        <taxon>Eurotiomycetes</taxon>
        <taxon>Chaetothyriomycetidae</taxon>
        <taxon>Chaetothyriales</taxon>
        <taxon>Trichomeriaceae</taxon>
        <taxon>Lithohypha</taxon>
    </lineage>
</organism>
<protein>
    <recommendedName>
        <fullName evidence="2">Clr5 domain-containing protein</fullName>
    </recommendedName>
</protein>
<evidence type="ECO:0000313" key="4">
    <source>
        <dbReference type="Proteomes" id="UP001309876"/>
    </source>
</evidence>
<proteinExistence type="predicted"/>
<feature type="domain" description="Clr5" evidence="2">
    <location>
        <begin position="19"/>
        <end position="73"/>
    </location>
</feature>
<name>A0AAN7T5Q4_9EURO</name>
<keyword evidence="4" id="KW-1185">Reference proteome</keyword>
<dbReference type="InterPro" id="IPR025676">
    <property type="entry name" value="Clr5_dom"/>
</dbReference>
<accession>A0AAN7T5Q4</accession>
<dbReference type="AlphaFoldDB" id="A0AAN7T5Q4"/>
<feature type="compositionally biased region" description="Basic and acidic residues" evidence="1">
    <location>
        <begin position="111"/>
        <end position="131"/>
    </location>
</feature>
<dbReference type="Pfam" id="PF14420">
    <property type="entry name" value="Clr5"/>
    <property type="match status" value="1"/>
</dbReference>
<dbReference type="EMBL" id="JAVRRJ010000001">
    <property type="protein sequence ID" value="KAK5090217.1"/>
    <property type="molecule type" value="Genomic_DNA"/>
</dbReference>
<evidence type="ECO:0000259" key="2">
    <source>
        <dbReference type="Pfam" id="PF14420"/>
    </source>
</evidence>
<gene>
    <name evidence="3" type="ORF">LTR05_000387</name>
</gene>
<dbReference type="Proteomes" id="UP001309876">
    <property type="component" value="Unassembled WGS sequence"/>
</dbReference>
<evidence type="ECO:0000313" key="3">
    <source>
        <dbReference type="EMBL" id="KAK5090217.1"/>
    </source>
</evidence>
<comment type="caution">
    <text evidence="3">The sequence shown here is derived from an EMBL/GenBank/DDBJ whole genome shotgun (WGS) entry which is preliminary data.</text>
</comment>
<sequence>MPSSASRDRPRSHGRQYADDEWERVKQPFFHYYIEKNMSLKEAAKVMADRFNFDATLRQWERRIAPEKWNMPKYANRDERLKQIQEAGKSLLEVSNRGRRRSTASDGRPALNEDRNLRRFARREISRDPRPRAKSVSVLSDDASDQEMSGTSAAPSPATSDIYTMELQDYTSFPVPHFTEPDGAWVSTLPASQGSGPPENDLYGDLNSHSNFSVPRIFLSGPEEKPYITPEITPIETQSQVSTYRPQVFLNGITLPHDEQSLNNAELNISPTIRLNSPPNLGNNWPMPNHFSSTTQRTTEGFPEFNFSEVPFEQFITPGEPVIRPSDFGQFNQLDAFDNASHQMQDPVITPIMPEDTLPDLDNTHDDVHALLQEHYSRTVQMVRGCLQGCQNLPGGDKAMREGLLHHLRLLERGIQAQNRETDRNIRNTLKDISVTQRRANRSIYELSTQRKKKIAELKAQLAALTEPIEEHSSFAYG</sequence>